<organism evidence="1 2">
    <name type="scientific">Hibiscus syriacus</name>
    <name type="common">Rose of Sharon</name>
    <dbReference type="NCBI Taxonomy" id="106335"/>
    <lineage>
        <taxon>Eukaryota</taxon>
        <taxon>Viridiplantae</taxon>
        <taxon>Streptophyta</taxon>
        <taxon>Embryophyta</taxon>
        <taxon>Tracheophyta</taxon>
        <taxon>Spermatophyta</taxon>
        <taxon>Magnoliopsida</taxon>
        <taxon>eudicotyledons</taxon>
        <taxon>Gunneridae</taxon>
        <taxon>Pentapetalae</taxon>
        <taxon>rosids</taxon>
        <taxon>malvids</taxon>
        <taxon>Malvales</taxon>
        <taxon>Malvaceae</taxon>
        <taxon>Malvoideae</taxon>
        <taxon>Hibiscus</taxon>
    </lineage>
</organism>
<name>A0A6A2YZ12_HIBSY</name>
<comment type="caution">
    <text evidence="1">The sequence shown here is derived from an EMBL/GenBank/DDBJ whole genome shotgun (WGS) entry which is preliminary data.</text>
</comment>
<keyword evidence="2" id="KW-1185">Reference proteome</keyword>
<gene>
    <name evidence="1" type="ORF">F3Y22_tig00111151pilonHSYRG00144</name>
</gene>
<protein>
    <submittedName>
        <fullName evidence="1">TATA-box binding protein</fullName>
    </submittedName>
</protein>
<accession>A0A6A2YZ12</accession>
<dbReference type="Proteomes" id="UP000436088">
    <property type="component" value="Unassembled WGS sequence"/>
</dbReference>
<dbReference type="PANTHER" id="PTHR33877">
    <property type="entry name" value="SLL1193 PROTEIN"/>
    <property type="match status" value="1"/>
</dbReference>
<reference evidence="1" key="1">
    <citation type="submission" date="2019-09" db="EMBL/GenBank/DDBJ databases">
        <title>Draft genome information of white flower Hibiscus syriacus.</title>
        <authorList>
            <person name="Kim Y.-M."/>
        </authorList>
    </citation>
    <scope>NUCLEOTIDE SEQUENCE [LARGE SCALE GENOMIC DNA]</scope>
    <source>
        <strain evidence="1">YM2019G1</strain>
    </source>
</reference>
<sequence>MAMEWNQRTLFVTSSLPIFSGGSAGLKSLQVQKGMFRYLGSTPRKHHFNAKASLDVSDEGTQDDDYDSELEIDELACFRGLVLDISYRGSFLPSFLNVPHPHVTYSARFDVVSTNLSRRSVLLRDNFTCQYCRARDNLTIDHVTACAKCNSKKGRKTPEEANMTLIKVPKAPKDYDILAIPLTSAAIQMFRTRNGTPEEWPQYLSSSMEP</sequence>
<dbReference type="PANTHER" id="PTHR33877:SF2">
    <property type="entry name" value="OS07G0170200 PROTEIN"/>
    <property type="match status" value="1"/>
</dbReference>
<evidence type="ECO:0000313" key="2">
    <source>
        <dbReference type="Proteomes" id="UP000436088"/>
    </source>
</evidence>
<dbReference type="InterPro" id="IPR052892">
    <property type="entry name" value="NA-targeting_endonuclease"/>
</dbReference>
<evidence type="ECO:0000313" key="1">
    <source>
        <dbReference type="EMBL" id="KAE8684155.1"/>
    </source>
</evidence>
<dbReference type="AlphaFoldDB" id="A0A6A2YZ12"/>
<proteinExistence type="predicted"/>
<dbReference type="EMBL" id="VEPZ02001248">
    <property type="protein sequence ID" value="KAE8684155.1"/>
    <property type="molecule type" value="Genomic_DNA"/>
</dbReference>